<sequence length="174" mass="18882">MAKKEPGGTVGKRRFSGFFDIFRKKKKGVEPTPAPSVSTSVVEKRPSVRRTPSGDKFGTVSSKSGTVRIGRNGTLKSNKTCRAPPPPNRRPRLPSQSSESSSNTVTAPPKETNLDELPPATLESEYECPRGRPEAQEASPRQTEVEITVHRSVSSLGEKNEQEGVDTEKGVLLP</sequence>
<reference evidence="3" key="1">
    <citation type="submission" date="2016-11" db="UniProtKB">
        <authorList>
            <consortium name="WormBaseParasite"/>
        </authorList>
    </citation>
    <scope>IDENTIFICATION</scope>
</reference>
<dbReference type="AlphaFoldDB" id="A0A1I7ZR37"/>
<feature type="compositionally biased region" description="Low complexity" evidence="1">
    <location>
        <begin position="93"/>
        <end position="102"/>
    </location>
</feature>
<dbReference type="WBParaSite" id="L893_g28759.t1">
    <property type="protein sequence ID" value="L893_g28759.t1"/>
    <property type="gene ID" value="L893_g28759"/>
</dbReference>
<keyword evidence="2" id="KW-1185">Reference proteome</keyword>
<name>A0A1I7ZR37_9BILA</name>
<evidence type="ECO:0000313" key="2">
    <source>
        <dbReference type="Proteomes" id="UP000095287"/>
    </source>
</evidence>
<dbReference type="Proteomes" id="UP000095287">
    <property type="component" value="Unplaced"/>
</dbReference>
<protein>
    <submittedName>
        <fullName evidence="3">Beta/gamma crystallin domain-containing protein 1</fullName>
    </submittedName>
</protein>
<organism evidence="2 3">
    <name type="scientific">Steinernema glaseri</name>
    <dbReference type="NCBI Taxonomy" id="37863"/>
    <lineage>
        <taxon>Eukaryota</taxon>
        <taxon>Metazoa</taxon>
        <taxon>Ecdysozoa</taxon>
        <taxon>Nematoda</taxon>
        <taxon>Chromadorea</taxon>
        <taxon>Rhabditida</taxon>
        <taxon>Tylenchina</taxon>
        <taxon>Panagrolaimomorpha</taxon>
        <taxon>Strongyloidoidea</taxon>
        <taxon>Steinernematidae</taxon>
        <taxon>Steinernema</taxon>
    </lineage>
</organism>
<feature type="region of interest" description="Disordered" evidence="1">
    <location>
        <begin position="23"/>
        <end position="174"/>
    </location>
</feature>
<evidence type="ECO:0000313" key="3">
    <source>
        <dbReference type="WBParaSite" id="L893_g28759.t1"/>
    </source>
</evidence>
<accession>A0A1I7ZR37</accession>
<feature type="compositionally biased region" description="Basic and acidic residues" evidence="1">
    <location>
        <begin position="158"/>
        <end position="174"/>
    </location>
</feature>
<evidence type="ECO:0000256" key="1">
    <source>
        <dbReference type="SAM" id="MobiDB-lite"/>
    </source>
</evidence>
<proteinExistence type="predicted"/>